<evidence type="ECO:0008006" key="4">
    <source>
        <dbReference type="Google" id="ProtNLM"/>
    </source>
</evidence>
<sequence length="286" mass="30735">MSNAEQDPRAPGSVPNAFGNALAWRWAREMPRALKPGLLTLLYALRAMANASGELRFGSGKPIRIQDLAKAAGADERDVRDRLEAAIRAGVVRVLGERRRGRPALYALAMAPCPDWAAAVAYLDGVKQLREEAKKERAAKKGAALKAGPWADEEADKFEGRTPELPGTEFEGPTPEVTAGTRNEVQGTDPRLSSGDRPPNGSGDRPPNNPGSNQGSFHEVAEVVDQPQVDGTPGTPDSDLHDNQHPNAQTSGWTLCARCGDPMLPRYGRTTHAHCQPITEPDRTAS</sequence>
<comment type="caution">
    <text evidence="2">The sequence shown here is derived from an EMBL/GenBank/DDBJ whole genome shotgun (WGS) entry which is preliminary data.</text>
</comment>
<accession>A0ABS9Y352</accession>
<protein>
    <recommendedName>
        <fullName evidence="4">Helix-turn-helix domain-containing protein</fullName>
    </recommendedName>
</protein>
<keyword evidence="3" id="KW-1185">Reference proteome</keyword>
<evidence type="ECO:0000313" key="2">
    <source>
        <dbReference type="EMBL" id="MCI3271424.1"/>
    </source>
</evidence>
<feature type="region of interest" description="Disordered" evidence="1">
    <location>
        <begin position="139"/>
        <end position="253"/>
    </location>
</feature>
<gene>
    <name evidence="2" type="ORF">MQP27_09905</name>
</gene>
<evidence type="ECO:0000313" key="3">
    <source>
        <dbReference type="Proteomes" id="UP001165269"/>
    </source>
</evidence>
<name>A0ABS9Y352_9ACTN</name>
<evidence type="ECO:0000256" key="1">
    <source>
        <dbReference type="SAM" id="MobiDB-lite"/>
    </source>
</evidence>
<dbReference type="Proteomes" id="UP001165269">
    <property type="component" value="Unassembled WGS sequence"/>
</dbReference>
<organism evidence="2 3">
    <name type="scientific">Streptomyces cylindrosporus</name>
    <dbReference type="NCBI Taxonomy" id="2927583"/>
    <lineage>
        <taxon>Bacteria</taxon>
        <taxon>Bacillati</taxon>
        <taxon>Actinomycetota</taxon>
        <taxon>Actinomycetes</taxon>
        <taxon>Kitasatosporales</taxon>
        <taxon>Streptomycetaceae</taxon>
        <taxon>Streptomyces</taxon>
    </lineage>
</organism>
<dbReference type="EMBL" id="JALDAY010000003">
    <property type="protein sequence ID" value="MCI3271424.1"/>
    <property type="molecule type" value="Genomic_DNA"/>
</dbReference>
<proteinExistence type="predicted"/>
<feature type="region of interest" description="Disordered" evidence="1">
    <location>
        <begin position="265"/>
        <end position="286"/>
    </location>
</feature>
<dbReference type="RefSeq" id="WP_242763981.1">
    <property type="nucleotide sequence ID" value="NZ_JALDAY010000003.1"/>
</dbReference>
<reference evidence="2" key="1">
    <citation type="submission" date="2022-03" db="EMBL/GenBank/DDBJ databases">
        <title>Streptomyces 7R015 and 7R016 isolated from Barleria lupulina in Thailand.</title>
        <authorList>
            <person name="Kanchanasin P."/>
            <person name="Phongsopitanun W."/>
            <person name="Tanasupawat S."/>
        </authorList>
    </citation>
    <scope>NUCLEOTIDE SEQUENCE</scope>
    <source>
        <strain evidence="2">7R015</strain>
    </source>
</reference>